<keyword evidence="8" id="KW-0119">Carbohydrate metabolism</keyword>
<dbReference type="PROSITE" id="PS51318">
    <property type="entry name" value="TAT"/>
    <property type="match status" value="1"/>
</dbReference>
<evidence type="ECO:0000256" key="7">
    <source>
        <dbReference type="ARBA" id="ARBA00023295"/>
    </source>
</evidence>
<dbReference type="RefSeq" id="WP_339575372.1">
    <property type="nucleotide sequence ID" value="NZ_JBBIAA010000014.1"/>
</dbReference>
<feature type="domain" description="CBM11" evidence="10">
    <location>
        <begin position="720"/>
        <end position="842"/>
    </location>
</feature>
<reference evidence="12 13" key="1">
    <citation type="journal article" date="2017" name="Int. J. Syst. Evol. Microbiol.">
        <title>Pseudokineococcus basanitobsidens sp. nov., isolated from volcanic rock.</title>
        <authorList>
            <person name="Lee D.W."/>
            <person name="Park M.Y."/>
            <person name="Kim J.J."/>
            <person name="Kim B.S."/>
        </authorList>
    </citation>
    <scope>NUCLEOTIDE SEQUENCE [LARGE SCALE GENOMIC DNA]</scope>
    <source>
        <strain evidence="12 13">DSM 103726</strain>
    </source>
</reference>
<name>A0ABU8RLK6_9ACTN</name>
<comment type="catalytic activity">
    <reaction evidence="1">
        <text>Random hydrolysis of (1-&gt;4)-beta-D-mannosidic linkages in mannans, galactomannans and glucomannans.</text>
        <dbReference type="EC" id="3.2.1.78"/>
    </reaction>
</comment>
<dbReference type="InterPro" id="IPR005087">
    <property type="entry name" value="CBM11"/>
</dbReference>
<dbReference type="InterPro" id="IPR001547">
    <property type="entry name" value="Glyco_hydro_5"/>
</dbReference>
<dbReference type="Pfam" id="PF26410">
    <property type="entry name" value="GH5_mannosidase"/>
    <property type="match status" value="1"/>
</dbReference>
<dbReference type="InterPro" id="IPR017853">
    <property type="entry name" value="GH"/>
</dbReference>
<proteinExistence type="predicted"/>
<dbReference type="InterPro" id="IPR036116">
    <property type="entry name" value="FN3_sf"/>
</dbReference>
<dbReference type="InterPro" id="IPR008979">
    <property type="entry name" value="Galactose-bd-like_sf"/>
</dbReference>
<dbReference type="InterPro" id="IPR006311">
    <property type="entry name" value="TAT_signal"/>
</dbReference>
<evidence type="ECO:0000313" key="12">
    <source>
        <dbReference type="EMBL" id="MEJ5945987.1"/>
    </source>
</evidence>
<feature type="domain" description="Glycoside hydrolase family 5" evidence="11">
    <location>
        <begin position="185"/>
        <end position="258"/>
    </location>
</feature>
<evidence type="ECO:0000259" key="11">
    <source>
        <dbReference type="Pfam" id="PF26410"/>
    </source>
</evidence>
<keyword evidence="4" id="KW-0964">Secreted</keyword>
<keyword evidence="6" id="KW-0378">Hydrolase</keyword>
<keyword evidence="7" id="KW-0326">Glycosidase</keyword>
<comment type="subcellular location">
    <subcellularLocation>
        <location evidence="2">Secreted</location>
    </subcellularLocation>
</comment>
<protein>
    <recommendedName>
        <fullName evidence="3">mannan endo-1,4-beta-mannosidase</fullName>
        <ecNumber evidence="3">3.2.1.78</ecNumber>
    </recommendedName>
</protein>
<dbReference type="Gene3D" id="3.20.20.80">
    <property type="entry name" value="Glycosidases"/>
    <property type="match status" value="1"/>
</dbReference>
<evidence type="ECO:0000256" key="5">
    <source>
        <dbReference type="ARBA" id="ARBA00022729"/>
    </source>
</evidence>
<dbReference type="Proteomes" id="UP001387100">
    <property type="component" value="Unassembled WGS sequence"/>
</dbReference>
<sequence length="883" mass="92723">MSRRNRHRTAVLAASTALALALTGAAATQVSAAPAPTSAAAAPGLDAPVGPSRNTSFVTREGGTLRLDGEPFRFSGPNIYWLGLDENVGGVAYPTRFRIRDALDTAAATGATVVRSHMLASTGDPLTLRPEAGTWNDEAFATIDYAMAYAGELGIRLVLPLTDEWEYYHGGHRDFTDPLGLPGEAFYSDPRAVSAFDEYVTRVLTHVNPYTGLAYAEDPTVLAFELGNELRGMTPGWIEGRAALLRDLAPRHLVAAGTRFGIDPDTLASSVDVVDVHYYPPTAQAVLRDAAEVTASGKVYVAGEYASTAISDELLDPLVDEPTVSGMLFWSLFPHGDRSGFVPHDDGFTLHVPGDDARMRLRVDTLEDFSRELQDGRAPAPEPLEPPLVTEVLRRAGVPQVTWRGTAGAAAYHVERAAGPRSGWVRLTDRAVPASDEPWLDLTEQRADAASTLYRVVPVGRDGVEGPASDPVRAGGGDAVLVDPLEDWGLTSSHSDGLATSPAGDESAVVARAGDGQVTWERPGTTGLELLVAARGRPTGPSGTLRVEVPDGDGTWVPVDTSLTRDGRDRWWVRTGELPEVGRVRVVWGEVHGRGPAARPVSLVRAVVRTRAEVVAGAPGAFAQVAPADGAAEVGTSPALRWEEARDAAYYRVVLEPVDGDGGPPVTATGLPGTSWTPPAGLEPGTTYRWSVTAVNGAGSTVATGGGAGFTTRSLPTAPVVVEDFSGLDDDAAARAAVTVNPGGDPVVVSLARGGRRDPAAADDRALALQVQPGSAGYAGVSRDLPEPQDWWGQRGLQLWVDPEDASPVTVQLVAGGGYWEAVVTPDGTGPQVLQVPFTDLAPPSWASGGGELELGSVTQVSFYLAGTSTPRTTVVDSVTTYL</sequence>
<dbReference type="PANTHER" id="PTHR31451">
    <property type="match status" value="1"/>
</dbReference>
<dbReference type="PANTHER" id="PTHR31451:SF39">
    <property type="entry name" value="MANNAN ENDO-1,4-BETA-MANNOSIDASE 1"/>
    <property type="match status" value="1"/>
</dbReference>
<feature type="signal peptide" evidence="9">
    <location>
        <begin position="1"/>
        <end position="32"/>
    </location>
</feature>
<dbReference type="SUPFAM" id="SSF51445">
    <property type="entry name" value="(Trans)glycosidases"/>
    <property type="match status" value="1"/>
</dbReference>
<keyword evidence="5 9" id="KW-0732">Signal</keyword>
<evidence type="ECO:0000256" key="3">
    <source>
        <dbReference type="ARBA" id="ARBA00012706"/>
    </source>
</evidence>
<dbReference type="CDD" id="cd00063">
    <property type="entry name" value="FN3"/>
    <property type="match status" value="1"/>
</dbReference>
<feature type="chain" id="PRO_5045294218" description="mannan endo-1,4-beta-mannosidase" evidence="9">
    <location>
        <begin position="33"/>
        <end position="883"/>
    </location>
</feature>
<dbReference type="EC" id="3.2.1.78" evidence="3"/>
<dbReference type="SUPFAM" id="SSF49265">
    <property type="entry name" value="Fibronectin type III"/>
    <property type="match status" value="1"/>
</dbReference>
<evidence type="ECO:0000256" key="1">
    <source>
        <dbReference type="ARBA" id="ARBA00001678"/>
    </source>
</evidence>
<evidence type="ECO:0000256" key="9">
    <source>
        <dbReference type="SAM" id="SignalP"/>
    </source>
</evidence>
<evidence type="ECO:0000256" key="6">
    <source>
        <dbReference type="ARBA" id="ARBA00022801"/>
    </source>
</evidence>
<evidence type="ECO:0000256" key="4">
    <source>
        <dbReference type="ARBA" id="ARBA00022525"/>
    </source>
</evidence>
<keyword evidence="8" id="KW-0624">Polysaccharide degradation</keyword>
<evidence type="ECO:0000256" key="8">
    <source>
        <dbReference type="ARBA" id="ARBA00023326"/>
    </source>
</evidence>
<dbReference type="Pfam" id="PF03425">
    <property type="entry name" value="CBM_11"/>
    <property type="match status" value="1"/>
</dbReference>
<accession>A0ABU8RLK6</accession>
<organism evidence="12 13">
    <name type="scientific">Pseudokineococcus basanitobsidens</name>
    <dbReference type="NCBI Taxonomy" id="1926649"/>
    <lineage>
        <taxon>Bacteria</taxon>
        <taxon>Bacillati</taxon>
        <taxon>Actinomycetota</taxon>
        <taxon>Actinomycetes</taxon>
        <taxon>Kineosporiales</taxon>
        <taxon>Kineosporiaceae</taxon>
        <taxon>Pseudokineococcus</taxon>
    </lineage>
</organism>
<gene>
    <name evidence="12" type="ORF">WDZ17_11865</name>
</gene>
<evidence type="ECO:0000313" key="13">
    <source>
        <dbReference type="Proteomes" id="UP001387100"/>
    </source>
</evidence>
<comment type="caution">
    <text evidence="12">The sequence shown here is derived from an EMBL/GenBank/DDBJ whole genome shotgun (WGS) entry which is preliminary data.</text>
</comment>
<dbReference type="InterPro" id="IPR045053">
    <property type="entry name" value="MAN-like"/>
</dbReference>
<evidence type="ECO:0000256" key="2">
    <source>
        <dbReference type="ARBA" id="ARBA00004613"/>
    </source>
</evidence>
<keyword evidence="13" id="KW-1185">Reference proteome</keyword>
<dbReference type="Gene3D" id="2.60.40.10">
    <property type="entry name" value="Immunoglobulins"/>
    <property type="match status" value="1"/>
</dbReference>
<dbReference type="InterPro" id="IPR013783">
    <property type="entry name" value="Ig-like_fold"/>
</dbReference>
<dbReference type="SUPFAM" id="SSF49785">
    <property type="entry name" value="Galactose-binding domain-like"/>
    <property type="match status" value="1"/>
</dbReference>
<dbReference type="InterPro" id="IPR003961">
    <property type="entry name" value="FN3_dom"/>
</dbReference>
<dbReference type="EMBL" id="JBBIAA010000014">
    <property type="protein sequence ID" value="MEJ5945987.1"/>
    <property type="molecule type" value="Genomic_DNA"/>
</dbReference>
<evidence type="ECO:0000259" key="10">
    <source>
        <dbReference type="Pfam" id="PF03425"/>
    </source>
</evidence>